<evidence type="ECO:0000313" key="3">
    <source>
        <dbReference type="Proteomes" id="UP000762676"/>
    </source>
</evidence>
<dbReference type="InterPro" id="IPR029526">
    <property type="entry name" value="PGBD"/>
</dbReference>
<accession>A0AAV4F8N9</accession>
<dbReference type="GO" id="GO:0043565">
    <property type="term" value="F:sequence-specific DNA binding"/>
    <property type="evidence" value="ECO:0007669"/>
    <property type="project" value="TreeGrafter"/>
</dbReference>
<reference evidence="2 3" key="1">
    <citation type="journal article" date="2021" name="Elife">
        <title>Chloroplast acquisition without the gene transfer in kleptoplastic sea slugs, Plakobranchus ocellatus.</title>
        <authorList>
            <person name="Maeda T."/>
            <person name="Takahashi S."/>
            <person name="Yoshida T."/>
            <person name="Shimamura S."/>
            <person name="Takaki Y."/>
            <person name="Nagai Y."/>
            <person name="Toyoda A."/>
            <person name="Suzuki Y."/>
            <person name="Arimoto A."/>
            <person name="Ishii H."/>
            <person name="Satoh N."/>
            <person name="Nishiyama T."/>
            <person name="Hasebe M."/>
            <person name="Maruyama T."/>
            <person name="Minagawa J."/>
            <person name="Obokata J."/>
            <person name="Shigenobu S."/>
        </authorList>
    </citation>
    <scope>NUCLEOTIDE SEQUENCE [LARGE SCALE GENOMIC DNA]</scope>
</reference>
<keyword evidence="3" id="KW-1185">Reference proteome</keyword>
<feature type="domain" description="PiggyBac transposable element-derived protein" evidence="1">
    <location>
        <begin position="2"/>
        <end position="57"/>
    </location>
</feature>
<protein>
    <submittedName>
        <fullName evidence="2">PiggyBac transposable element-derived protein 3</fullName>
    </submittedName>
</protein>
<dbReference type="InterPro" id="IPR052638">
    <property type="entry name" value="PiggyBac_TE-derived"/>
</dbReference>
<dbReference type="PANTHER" id="PTHR47055:SF3">
    <property type="entry name" value="PHORBOL-ESTER_DAG-TYPE DOMAIN-CONTAINING PROTEIN"/>
    <property type="match status" value="1"/>
</dbReference>
<evidence type="ECO:0000313" key="2">
    <source>
        <dbReference type="EMBL" id="GFR69728.1"/>
    </source>
</evidence>
<name>A0AAV4F8N9_9GAST</name>
<dbReference type="Proteomes" id="UP000762676">
    <property type="component" value="Unassembled WGS sequence"/>
</dbReference>
<organism evidence="2 3">
    <name type="scientific">Elysia marginata</name>
    <dbReference type="NCBI Taxonomy" id="1093978"/>
    <lineage>
        <taxon>Eukaryota</taxon>
        <taxon>Metazoa</taxon>
        <taxon>Spiralia</taxon>
        <taxon>Lophotrochozoa</taxon>
        <taxon>Mollusca</taxon>
        <taxon>Gastropoda</taxon>
        <taxon>Heterobranchia</taxon>
        <taxon>Euthyneura</taxon>
        <taxon>Panpulmonata</taxon>
        <taxon>Sacoglossa</taxon>
        <taxon>Placobranchoidea</taxon>
        <taxon>Plakobranchidae</taxon>
        <taxon>Elysia</taxon>
    </lineage>
</organism>
<evidence type="ECO:0000259" key="1">
    <source>
        <dbReference type="Pfam" id="PF13843"/>
    </source>
</evidence>
<comment type="caution">
    <text evidence="2">The sequence shown here is derived from an EMBL/GenBank/DDBJ whole genome shotgun (WGS) entry which is preliminary data.</text>
</comment>
<dbReference type="PANTHER" id="PTHR47055">
    <property type="entry name" value="DDE_TNP_1_7 DOMAIN-CONTAINING PROTEIN"/>
    <property type="match status" value="1"/>
</dbReference>
<dbReference type="EMBL" id="BMAT01004168">
    <property type="protein sequence ID" value="GFR69728.1"/>
    <property type="molecule type" value="Genomic_DNA"/>
</dbReference>
<gene>
    <name evidence="2" type="ORF">ElyMa_002057000</name>
</gene>
<proteinExistence type="predicted"/>
<feature type="domain" description="PiggyBac transposable element-derived protein" evidence="1">
    <location>
        <begin position="76"/>
        <end position="160"/>
    </location>
</feature>
<dbReference type="AlphaFoldDB" id="A0AAV4F8N9"/>
<dbReference type="Pfam" id="PF13843">
    <property type="entry name" value="DDE_Tnp_1_7"/>
    <property type="match status" value="2"/>
</dbReference>
<sequence>MRPLFNMLNDKILLYWINEQKLNVEESMAAYNGRHGAKQFICGKPIRYGFKLWCLNTIHPMDTSCRQSLTKEREYDNSVVALGSTKHGISSLKNVQRFAQSERRHIQVPCPNAVIHFNKHTGGTDRMDQNTANKRVNIRIKKWWWPLFVLCLNTSTNNAWCLYRKSAAARQRSLDYLVS</sequence>